<keyword evidence="1" id="KW-0805">Transcription regulation</keyword>
<dbReference type="InterPro" id="IPR000551">
    <property type="entry name" value="MerR-type_HTH_dom"/>
</dbReference>
<dbReference type="SUPFAM" id="SSF46955">
    <property type="entry name" value="Putative DNA-binding domain"/>
    <property type="match status" value="1"/>
</dbReference>
<dbReference type="PANTHER" id="PTHR30204:SF94">
    <property type="entry name" value="HEAVY METAL-DEPENDENT TRANSCRIPTIONAL REGULATOR HI_0293-RELATED"/>
    <property type="match status" value="1"/>
</dbReference>
<keyword evidence="6" id="KW-1185">Reference proteome</keyword>
<protein>
    <submittedName>
        <fullName evidence="5">MerR family transcriptional regulator</fullName>
    </submittedName>
</protein>
<reference evidence="5" key="1">
    <citation type="submission" date="2021-11" db="EMBL/GenBank/DDBJ databases">
        <title>The complete genome of Massilia sp sp. G4R7.</title>
        <authorList>
            <person name="Liu L."/>
            <person name="Yue J."/>
            <person name="Yuan J."/>
            <person name="Yang F."/>
            <person name="Li L."/>
        </authorList>
    </citation>
    <scope>NUCLEOTIDE SEQUENCE</scope>
    <source>
        <strain evidence="5">G4R7</strain>
    </source>
</reference>
<dbReference type="Gene3D" id="1.10.1660.10">
    <property type="match status" value="1"/>
</dbReference>
<dbReference type="EMBL" id="JAJNOC010000001">
    <property type="protein sequence ID" value="MCD2515378.1"/>
    <property type="molecule type" value="Genomic_DNA"/>
</dbReference>
<dbReference type="PROSITE" id="PS50937">
    <property type="entry name" value="HTH_MERR_2"/>
    <property type="match status" value="1"/>
</dbReference>
<dbReference type="Proteomes" id="UP001179361">
    <property type="component" value="Unassembled WGS sequence"/>
</dbReference>
<evidence type="ECO:0000313" key="6">
    <source>
        <dbReference type="Proteomes" id="UP001179361"/>
    </source>
</evidence>
<evidence type="ECO:0000256" key="2">
    <source>
        <dbReference type="ARBA" id="ARBA00023125"/>
    </source>
</evidence>
<dbReference type="PROSITE" id="PS00552">
    <property type="entry name" value="HTH_MERR_1"/>
    <property type="match status" value="1"/>
</dbReference>
<keyword evidence="2" id="KW-0238">DNA-binding</keyword>
<dbReference type="InterPro" id="IPR009061">
    <property type="entry name" value="DNA-bd_dom_put_sf"/>
</dbReference>
<evidence type="ECO:0000256" key="1">
    <source>
        <dbReference type="ARBA" id="ARBA00023015"/>
    </source>
</evidence>
<sequence>MRIGELAAATGLSRDALRFYETRGLLNARRLDNGYRDYPPEAVEWLCYLRAAQSLGFTLAEIEAGMPLLLEPANAGEALQAALRRKLDDIDARIAGLAKLRATLARRLQDPLDACPLTSPS</sequence>
<keyword evidence="3" id="KW-0804">Transcription</keyword>
<dbReference type="Pfam" id="PF13411">
    <property type="entry name" value="MerR_1"/>
    <property type="match status" value="1"/>
</dbReference>
<dbReference type="InterPro" id="IPR047057">
    <property type="entry name" value="MerR_fam"/>
</dbReference>
<organism evidence="5 6">
    <name type="scientific">Massilia phyllostachyos</name>
    <dbReference type="NCBI Taxonomy" id="2898585"/>
    <lineage>
        <taxon>Bacteria</taxon>
        <taxon>Pseudomonadati</taxon>
        <taxon>Pseudomonadota</taxon>
        <taxon>Betaproteobacteria</taxon>
        <taxon>Burkholderiales</taxon>
        <taxon>Oxalobacteraceae</taxon>
        <taxon>Telluria group</taxon>
        <taxon>Massilia</taxon>
    </lineage>
</organism>
<dbReference type="PANTHER" id="PTHR30204">
    <property type="entry name" value="REDOX-CYCLING DRUG-SENSING TRANSCRIPTIONAL ACTIVATOR SOXR"/>
    <property type="match status" value="1"/>
</dbReference>
<feature type="domain" description="HTH merR-type" evidence="4">
    <location>
        <begin position="1"/>
        <end position="68"/>
    </location>
</feature>
<evidence type="ECO:0000256" key="3">
    <source>
        <dbReference type="ARBA" id="ARBA00023163"/>
    </source>
</evidence>
<gene>
    <name evidence="5" type="ORF">LQ564_03520</name>
</gene>
<dbReference type="SMART" id="SM00422">
    <property type="entry name" value="HTH_MERR"/>
    <property type="match status" value="1"/>
</dbReference>
<evidence type="ECO:0000259" key="4">
    <source>
        <dbReference type="PROSITE" id="PS50937"/>
    </source>
</evidence>
<comment type="caution">
    <text evidence="5">The sequence shown here is derived from an EMBL/GenBank/DDBJ whole genome shotgun (WGS) entry which is preliminary data.</text>
</comment>
<dbReference type="PRINTS" id="PR00040">
    <property type="entry name" value="HTHMERR"/>
</dbReference>
<name>A0ABS8Q0V5_9BURK</name>
<proteinExistence type="predicted"/>
<evidence type="ECO:0000313" key="5">
    <source>
        <dbReference type="EMBL" id="MCD2515378.1"/>
    </source>
</evidence>
<accession>A0ABS8Q0V5</accession>
<dbReference type="RefSeq" id="WP_231056687.1">
    <property type="nucleotide sequence ID" value="NZ_JAJNOC010000001.1"/>
</dbReference>